<dbReference type="InterPro" id="IPR025993">
    <property type="entry name" value="Ceramide_glucosylTrfase"/>
</dbReference>
<evidence type="ECO:0000256" key="3">
    <source>
        <dbReference type="ARBA" id="ARBA00004991"/>
    </source>
</evidence>
<dbReference type="SUPFAM" id="SSF53448">
    <property type="entry name" value="Nucleotide-diphospho-sugar transferases"/>
    <property type="match status" value="1"/>
</dbReference>
<evidence type="ECO:0000256" key="6">
    <source>
        <dbReference type="ARBA" id="ARBA00022692"/>
    </source>
</evidence>
<name>A0ABV9YWD3_9HYPH</name>
<evidence type="ECO:0000256" key="7">
    <source>
        <dbReference type="ARBA" id="ARBA00022989"/>
    </source>
</evidence>
<evidence type="ECO:0000256" key="4">
    <source>
        <dbReference type="ARBA" id="ARBA00022676"/>
    </source>
</evidence>
<keyword evidence="4" id="KW-0328">Glycosyltransferase</keyword>
<evidence type="ECO:0000256" key="8">
    <source>
        <dbReference type="ARBA" id="ARBA00023136"/>
    </source>
</evidence>
<keyword evidence="7" id="KW-1133">Transmembrane helix</keyword>
<comment type="pathway">
    <text evidence="3">Sphingolipid metabolism.</text>
</comment>
<comment type="subcellular location">
    <subcellularLocation>
        <location evidence="1">Membrane</location>
        <topology evidence="1">Multi-pass membrane protein</topology>
    </subcellularLocation>
</comment>
<protein>
    <submittedName>
        <fullName evidence="9">Glycosyltransferase</fullName>
    </submittedName>
</protein>
<dbReference type="PANTHER" id="PTHR12726:SF0">
    <property type="entry name" value="CERAMIDE GLUCOSYLTRANSFERASE"/>
    <property type="match status" value="1"/>
</dbReference>
<accession>A0ABV9YWD3</accession>
<proteinExistence type="predicted"/>
<keyword evidence="6" id="KW-0812">Transmembrane</keyword>
<dbReference type="EMBL" id="JBHSJF010000001">
    <property type="protein sequence ID" value="MFC5066469.1"/>
    <property type="molecule type" value="Genomic_DNA"/>
</dbReference>
<keyword evidence="10" id="KW-1185">Reference proteome</keyword>
<evidence type="ECO:0000256" key="5">
    <source>
        <dbReference type="ARBA" id="ARBA00022679"/>
    </source>
</evidence>
<keyword evidence="8" id="KW-0472">Membrane</keyword>
<sequence>MSITVATAGLSILLTTVNLTTLSLAAMRLSRHERLPVPRAIPPVSVVIPARGVERFSDETLTSAFSLDYPDYELIFCVAQDSDPIIQVIERHMAAVPHIPARILTGDDRISENPKLNNCVKGWDAARNDWVVLADSNVLMPADYIQQLFASWEPDTGLVCSTPIGSRPDGFWAEVECAFLNTLQARWQYAGESVGQGYAQGKSMLWNKPFLDGNGGIRALAAEIAEDAAATKLVRRAGRHVHLANSPFEQPLGSRTAKEIWSRQIRWARLRRVTFPALYVPEIFIGSGVAILSAMIAATNAGVSVPAAAAAVMLVNYVPEMALAARKGWHTSPLQPVAMLARDFMIPAVWMRGWLAGEILWHGQSMDIRPKSQDELDNPSLA</sequence>
<dbReference type="Proteomes" id="UP001595796">
    <property type="component" value="Unassembled WGS sequence"/>
</dbReference>
<keyword evidence="5" id="KW-0808">Transferase</keyword>
<evidence type="ECO:0000256" key="1">
    <source>
        <dbReference type="ARBA" id="ARBA00004141"/>
    </source>
</evidence>
<evidence type="ECO:0000313" key="10">
    <source>
        <dbReference type="Proteomes" id="UP001595796"/>
    </source>
</evidence>
<comment type="caution">
    <text evidence="9">The sequence shown here is derived from an EMBL/GenBank/DDBJ whole genome shotgun (WGS) entry which is preliminary data.</text>
</comment>
<dbReference type="RefSeq" id="WP_114955258.1">
    <property type="nucleotide sequence ID" value="NZ_JBHSJF010000001.1"/>
</dbReference>
<comment type="pathway">
    <text evidence="2">Lipid metabolism; sphingolipid metabolism.</text>
</comment>
<evidence type="ECO:0000313" key="9">
    <source>
        <dbReference type="EMBL" id="MFC5066469.1"/>
    </source>
</evidence>
<dbReference type="InterPro" id="IPR029044">
    <property type="entry name" value="Nucleotide-diphossugar_trans"/>
</dbReference>
<reference evidence="10" key="1">
    <citation type="journal article" date="2019" name="Int. J. Syst. Evol. Microbiol.">
        <title>The Global Catalogue of Microorganisms (GCM) 10K type strain sequencing project: providing services to taxonomists for standard genome sequencing and annotation.</title>
        <authorList>
            <consortium name="The Broad Institute Genomics Platform"/>
            <consortium name="The Broad Institute Genome Sequencing Center for Infectious Disease"/>
            <person name="Wu L."/>
            <person name="Ma J."/>
        </authorList>
    </citation>
    <scope>NUCLEOTIDE SEQUENCE [LARGE SCALE GENOMIC DNA]</scope>
    <source>
        <strain evidence="10">CGMCC 1.16444</strain>
    </source>
</reference>
<organism evidence="9 10">
    <name type="scientific">Flaviflagellibacter deserti</name>
    <dbReference type="NCBI Taxonomy" id="2267266"/>
    <lineage>
        <taxon>Bacteria</taxon>
        <taxon>Pseudomonadati</taxon>
        <taxon>Pseudomonadota</taxon>
        <taxon>Alphaproteobacteria</taxon>
        <taxon>Hyphomicrobiales</taxon>
        <taxon>Flaviflagellibacter</taxon>
    </lineage>
</organism>
<dbReference type="Pfam" id="PF13506">
    <property type="entry name" value="Glyco_transf_21"/>
    <property type="match status" value="1"/>
</dbReference>
<evidence type="ECO:0000256" key="2">
    <source>
        <dbReference type="ARBA" id="ARBA00004760"/>
    </source>
</evidence>
<dbReference type="PANTHER" id="PTHR12726">
    <property type="entry name" value="CERAMIDE GLUCOSYLTRANSFERASE"/>
    <property type="match status" value="1"/>
</dbReference>
<gene>
    <name evidence="9" type="ORF">ACFPFW_00395</name>
</gene>
<dbReference type="Gene3D" id="3.90.550.10">
    <property type="entry name" value="Spore Coat Polysaccharide Biosynthesis Protein SpsA, Chain A"/>
    <property type="match status" value="1"/>
</dbReference>